<name>A0A2U1T3F6_9MICO</name>
<dbReference type="EMBL" id="QEEX01000001">
    <property type="protein sequence ID" value="PWB98421.1"/>
    <property type="molecule type" value="Genomic_DNA"/>
</dbReference>
<keyword evidence="6 9" id="KW-1133">Transmembrane helix</keyword>
<dbReference type="InterPro" id="IPR037294">
    <property type="entry name" value="ABC_BtuC-like"/>
</dbReference>
<gene>
    <name evidence="10" type="ORF">DF220_04025</name>
</gene>
<dbReference type="InterPro" id="IPR000522">
    <property type="entry name" value="ABC_transptr_permease_BtuC"/>
</dbReference>
<organism evidence="10 11">
    <name type="scientific">Homoserinimonas hongtaonis</name>
    <dbReference type="NCBI Taxonomy" id="2079791"/>
    <lineage>
        <taxon>Bacteria</taxon>
        <taxon>Bacillati</taxon>
        <taxon>Actinomycetota</taxon>
        <taxon>Actinomycetes</taxon>
        <taxon>Micrococcales</taxon>
        <taxon>Microbacteriaceae</taxon>
        <taxon>Homoserinimonas</taxon>
    </lineage>
</organism>
<feature type="transmembrane region" description="Helical" evidence="9">
    <location>
        <begin position="334"/>
        <end position="353"/>
    </location>
</feature>
<dbReference type="PANTHER" id="PTHR30472">
    <property type="entry name" value="FERRIC ENTEROBACTIN TRANSPORT SYSTEM PERMEASE PROTEIN"/>
    <property type="match status" value="1"/>
</dbReference>
<feature type="transmembrane region" description="Helical" evidence="9">
    <location>
        <begin position="301"/>
        <end position="322"/>
    </location>
</feature>
<dbReference type="Pfam" id="PF01032">
    <property type="entry name" value="FecCD"/>
    <property type="match status" value="1"/>
</dbReference>
<dbReference type="CDD" id="cd06550">
    <property type="entry name" value="TM_ABC_iron-siderophores_like"/>
    <property type="match status" value="1"/>
</dbReference>
<evidence type="ECO:0000256" key="4">
    <source>
        <dbReference type="ARBA" id="ARBA00022475"/>
    </source>
</evidence>
<feature type="transmembrane region" description="Helical" evidence="9">
    <location>
        <begin position="87"/>
        <end position="104"/>
    </location>
</feature>
<keyword evidence="5 9" id="KW-0812">Transmembrane</keyword>
<dbReference type="FunFam" id="1.10.3470.10:FF:000001">
    <property type="entry name" value="Vitamin B12 ABC transporter permease BtuC"/>
    <property type="match status" value="1"/>
</dbReference>
<feature type="transmembrane region" description="Helical" evidence="9">
    <location>
        <begin position="221"/>
        <end position="243"/>
    </location>
</feature>
<evidence type="ECO:0000256" key="8">
    <source>
        <dbReference type="SAM" id="MobiDB-lite"/>
    </source>
</evidence>
<evidence type="ECO:0000256" key="9">
    <source>
        <dbReference type="SAM" id="Phobius"/>
    </source>
</evidence>
<keyword evidence="3" id="KW-0813">Transport</keyword>
<dbReference type="GO" id="GO:0005886">
    <property type="term" value="C:plasma membrane"/>
    <property type="evidence" value="ECO:0007669"/>
    <property type="project" value="UniProtKB-SubCell"/>
</dbReference>
<evidence type="ECO:0000313" key="11">
    <source>
        <dbReference type="Proteomes" id="UP000244978"/>
    </source>
</evidence>
<dbReference type="AlphaFoldDB" id="A0A2U1T3F6"/>
<evidence type="ECO:0000256" key="7">
    <source>
        <dbReference type="ARBA" id="ARBA00023136"/>
    </source>
</evidence>
<evidence type="ECO:0000256" key="3">
    <source>
        <dbReference type="ARBA" id="ARBA00022448"/>
    </source>
</evidence>
<accession>A0A2U1T3F6</accession>
<protein>
    <submittedName>
        <fullName evidence="10">Iron ABC transporter permease</fullName>
    </submittedName>
</protein>
<feature type="region of interest" description="Disordered" evidence="8">
    <location>
        <begin position="1"/>
        <end position="25"/>
    </location>
</feature>
<keyword evidence="11" id="KW-1185">Reference proteome</keyword>
<comment type="caution">
    <text evidence="10">The sequence shown here is derived from an EMBL/GenBank/DDBJ whole genome shotgun (WGS) entry which is preliminary data.</text>
</comment>
<comment type="subcellular location">
    <subcellularLocation>
        <location evidence="1">Cell membrane</location>
        <topology evidence="1">Multi-pass membrane protein</topology>
    </subcellularLocation>
</comment>
<dbReference type="GO" id="GO:0033214">
    <property type="term" value="P:siderophore-iron import into cell"/>
    <property type="evidence" value="ECO:0007669"/>
    <property type="project" value="TreeGrafter"/>
</dbReference>
<evidence type="ECO:0000256" key="5">
    <source>
        <dbReference type="ARBA" id="ARBA00022692"/>
    </source>
</evidence>
<evidence type="ECO:0000256" key="2">
    <source>
        <dbReference type="ARBA" id="ARBA00007935"/>
    </source>
</evidence>
<feature type="transmembrane region" description="Helical" evidence="9">
    <location>
        <begin position="174"/>
        <end position="194"/>
    </location>
</feature>
<proteinExistence type="inferred from homology"/>
<sequence>MRSAKAGAPQSAERRSREQHTSASAARRTRRIVGLAASGVLLVIAVWLSLAIGNRAIPFGDVVQALIAPNADDHVHMIVRDLRVPRTLIGLAAGAALAVAGAIMQGITRNPLADPGLLGVNAGASVFVVIAIAVFGVTAPLGFVWFAFAGAAVAAVVVYAVGSFGRYGATPVKLALAGTAVTAIATSFVTLMLISDSETLNAYRFWQVGSLAGRGLDTFALLWPFVAAGLVLALLLGRTLNLLAFGEELARGLGDNPLLSRTAAAVAVVVLCGSATALAGPIVFIGLVIPHAVRAITGPDYRWILVFSLVLGPVLLLVADVIGRVVLGTGELEAGLVVAAVGAPVMIAVVRRLKVGAL</sequence>
<dbReference type="GO" id="GO:0022857">
    <property type="term" value="F:transmembrane transporter activity"/>
    <property type="evidence" value="ECO:0007669"/>
    <property type="project" value="InterPro"/>
</dbReference>
<feature type="transmembrane region" description="Helical" evidence="9">
    <location>
        <begin position="116"/>
        <end position="137"/>
    </location>
</feature>
<feature type="transmembrane region" description="Helical" evidence="9">
    <location>
        <begin position="264"/>
        <end position="289"/>
    </location>
</feature>
<reference evidence="11" key="1">
    <citation type="submission" date="2018-04" db="EMBL/GenBank/DDBJ databases">
        <authorList>
            <person name="Liu S."/>
            <person name="Wang Z."/>
            <person name="Li J."/>
        </authorList>
    </citation>
    <scope>NUCLEOTIDE SEQUENCE [LARGE SCALE GENOMIC DNA]</scope>
    <source>
        <strain evidence="11">S1194</strain>
    </source>
</reference>
<evidence type="ECO:0000256" key="6">
    <source>
        <dbReference type="ARBA" id="ARBA00022989"/>
    </source>
</evidence>
<evidence type="ECO:0000313" key="10">
    <source>
        <dbReference type="EMBL" id="PWB98421.1"/>
    </source>
</evidence>
<keyword evidence="4" id="KW-1003">Cell membrane</keyword>
<comment type="similarity">
    <text evidence="2">Belongs to the binding-protein-dependent transport system permease family. FecCD subfamily.</text>
</comment>
<evidence type="ECO:0000256" key="1">
    <source>
        <dbReference type="ARBA" id="ARBA00004651"/>
    </source>
</evidence>
<dbReference type="PANTHER" id="PTHR30472:SF1">
    <property type="entry name" value="FE(3+) DICITRATE TRANSPORT SYSTEM PERMEASE PROTEIN FECC-RELATED"/>
    <property type="match status" value="1"/>
</dbReference>
<dbReference type="SUPFAM" id="SSF81345">
    <property type="entry name" value="ABC transporter involved in vitamin B12 uptake, BtuC"/>
    <property type="match status" value="1"/>
</dbReference>
<feature type="transmembrane region" description="Helical" evidence="9">
    <location>
        <begin position="32"/>
        <end position="52"/>
    </location>
</feature>
<dbReference type="Gene3D" id="1.10.3470.10">
    <property type="entry name" value="ABC transporter involved in vitamin B12 uptake, BtuC"/>
    <property type="match status" value="1"/>
</dbReference>
<keyword evidence="7 9" id="KW-0472">Membrane</keyword>
<feature type="transmembrane region" description="Helical" evidence="9">
    <location>
        <begin position="143"/>
        <end position="162"/>
    </location>
</feature>
<dbReference type="Proteomes" id="UP000244978">
    <property type="component" value="Unassembled WGS sequence"/>
</dbReference>